<feature type="region of interest" description="Disordered" evidence="1">
    <location>
        <begin position="120"/>
        <end position="166"/>
    </location>
</feature>
<sequence>MRGSRGCHRSSHSMPPSLCRSARTVPLPAERRAQAFVKKIRDITDLCQASMAASNQSQEESANKRRQVAPNWTPEAKEPLGPGQVARIPRTQAVRETGIQLRLVGTYPVHLRKACIEHTARGQSIQGGPTQSQPKPREIEKAGAAAGQRSLSWAQPTVEEGTEMEE</sequence>
<feature type="region of interest" description="Disordered" evidence="1">
    <location>
        <begin position="1"/>
        <end position="25"/>
    </location>
</feature>
<feature type="region of interest" description="Disordered" evidence="1">
    <location>
        <begin position="51"/>
        <end position="87"/>
    </location>
</feature>
<dbReference type="EMBL" id="SNSC02000007">
    <property type="protein sequence ID" value="TID22791.1"/>
    <property type="molecule type" value="Genomic_DNA"/>
</dbReference>
<name>A0A4Z1PKA7_9PEZI</name>
<comment type="caution">
    <text evidence="3">The sequence shown here is derived from an EMBL/GenBank/DDBJ whole genome shotgun (WGS) entry which is preliminary data.</text>
</comment>
<dbReference type="EMBL" id="SNSC02000007">
    <property type="protein sequence ID" value="TID22792.1"/>
    <property type="molecule type" value="Genomic_DNA"/>
</dbReference>
<evidence type="ECO:0000313" key="4">
    <source>
        <dbReference type="Proteomes" id="UP000298493"/>
    </source>
</evidence>
<evidence type="ECO:0000313" key="2">
    <source>
        <dbReference type="EMBL" id="TID22791.1"/>
    </source>
</evidence>
<organism evidence="3 4">
    <name type="scientific">Venturia nashicola</name>
    <dbReference type="NCBI Taxonomy" id="86259"/>
    <lineage>
        <taxon>Eukaryota</taxon>
        <taxon>Fungi</taxon>
        <taxon>Dikarya</taxon>
        <taxon>Ascomycota</taxon>
        <taxon>Pezizomycotina</taxon>
        <taxon>Dothideomycetes</taxon>
        <taxon>Pleosporomycetidae</taxon>
        <taxon>Venturiales</taxon>
        <taxon>Venturiaceae</taxon>
        <taxon>Venturia</taxon>
    </lineage>
</organism>
<dbReference type="AlphaFoldDB" id="A0A4Z1PKA7"/>
<feature type="compositionally biased region" description="Polar residues" evidence="1">
    <location>
        <begin position="51"/>
        <end position="60"/>
    </location>
</feature>
<reference evidence="3 4" key="1">
    <citation type="submission" date="2019-04" db="EMBL/GenBank/DDBJ databases">
        <title>High contiguity whole genome sequence and gene annotation resource for two Venturia nashicola isolates.</title>
        <authorList>
            <person name="Prokchorchik M."/>
            <person name="Won K."/>
            <person name="Lee Y."/>
            <person name="Choi E.D."/>
            <person name="Segonzac C."/>
            <person name="Sohn K.H."/>
        </authorList>
    </citation>
    <scope>NUCLEOTIDE SEQUENCE [LARGE SCALE GENOMIC DNA]</scope>
    <source>
        <strain evidence="3 4">PRI2</strain>
    </source>
</reference>
<feature type="compositionally biased region" description="Polar residues" evidence="1">
    <location>
        <begin position="121"/>
        <end position="134"/>
    </location>
</feature>
<dbReference type="Proteomes" id="UP000298493">
    <property type="component" value="Unassembled WGS sequence"/>
</dbReference>
<protein>
    <submittedName>
        <fullName evidence="3">Uncharacterized protein</fullName>
    </submittedName>
</protein>
<accession>A0A4Z1PKA7</accession>
<evidence type="ECO:0000313" key="3">
    <source>
        <dbReference type="EMBL" id="TID22792.1"/>
    </source>
</evidence>
<proteinExistence type="predicted"/>
<evidence type="ECO:0000256" key="1">
    <source>
        <dbReference type="SAM" id="MobiDB-lite"/>
    </source>
</evidence>
<keyword evidence="4" id="KW-1185">Reference proteome</keyword>
<feature type="compositionally biased region" description="Basic residues" evidence="1">
    <location>
        <begin position="1"/>
        <end position="11"/>
    </location>
</feature>
<gene>
    <name evidence="2" type="ORF">E6O75_ATG01965</name>
    <name evidence="3" type="ORF">E6O75_ATG01966</name>
</gene>